<name>A0A1E3W8F2_9HYPH</name>
<sequence>MRGVRRMAVTSALLTVLLSASVAPAFDRDRPGVFDYYVLVLGWSPTYCLIEGRLRRDTQCDAKTPHDLVLHGLWPQYDKGWPKDCYAGRRPWVPSEVIDTMRDIMPSKNLIIHEYATHGTCAGLTPEQYYDAARALYDKVSLPPEFSDPERRRDLSPAGVEREFLAANPWLSADMIAVTCRRDALLDIRVCFDRDLRPRKCGPNEDQRRLCRADTINVPVP</sequence>
<feature type="signal peptide" evidence="3">
    <location>
        <begin position="1"/>
        <end position="25"/>
    </location>
</feature>
<dbReference type="Pfam" id="PF00445">
    <property type="entry name" value="Ribonuclease_T2"/>
    <property type="match status" value="1"/>
</dbReference>
<dbReference type="AlphaFoldDB" id="A0A1E3W8F2"/>
<comment type="caution">
    <text evidence="4">The sequence shown here is derived from an EMBL/GenBank/DDBJ whole genome shotgun (WGS) entry which is preliminary data.</text>
</comment>
<comment type="similarity">
    <text evidence="1 2">Belongs to the RNase T2 family.</text>
</comment>
<dbReference type="PROSITE" id="PS00530">
    <property type="entry name" value="RNASE_T2_1"/>
    <property type="match status" value="1"/>
</dbReference>
<evidence type="ECO:0000256" key="3">
    <source>
        <dbReference type="SAM" id="SignalP"/>
    </source>
</evidence>
<dbReference type="GO" id="GO:0033897">
    <property type="term" value="F:ribonuclease T2 activity"/>
    <property type="evidence" value="ECO:0007669"/>
    <property type="project" value="InterPro"/>
</dbReference>
<accession>A0A1E3W8F2</accession>
<dbReference type="Proteomes" id="UP000095042">
    <property type="component" value="Unassembled WGS sequence"/>
</dbReference>
<dbReference type="GO" id="GO:0003723">
    <property type="term" value="F:RNA binding"/>
    <property type="evidence" value="ECO:0007669"/>
    <property type="project" value="InterPro"/>
</dbReference>
<keyword evidence="3" id="KW-0732">Signal</keyword>
<dbReference type="PANTHER" id="PTHR11240:SF22">
    <property type="entry name" value="RIBONUCLEASE T2"/>
    <property type="match status" value="1"/>
</dbReference>
<dbReference type="SUPFAM" id="SSF55895">
    <property type="entry name" value="Ribonuclease Rh-like"/>
    <property type="match status" value="1"/>
</dbReference>
<evidence type="ECO:0000313" key="5">
    <source>
        <dbReference type="Proteomes" id="UP000095042"/>
    </source>
</evidence>
<evidence type="ECO:0000256" key="2">
    <source>
        <dbReference type="RuleBase" id="RU004328"/>
    </source>
</evidence>
<evidence type="ECO:0000256" key="1">
    <source>
        <dbReference type="ARBA" id="ARBA00007469"/>
    </source>
</evidence>
<dbReference type="InterPro" id="IPR036430">
    <property type="entry name" value="RNase_T2-like_sf"/>
</dbReference>
<dbReference type="PANTHER" id="PTHR11240">
    <property type="entry name" value="RIBONUCLEASE T2"/>
    <property type="match status" value="1"/>
</dbReference>
<dbReference type="InterPro" id="IPR001568">
    <property type="entry name" value="RNase_T2-like"/>
</dbReference>
<reference evidence="4 5" key="1">
    <citation type="journal article" date="2016" name="Environ. Microbiol.">
        <title>New Methyloceanibacter diversity from North Sea sediments includes methanotroph containing solely the soluble methane monooxygenase.</title>
        <authorList>
            <person name="Vekeman B."/>
            <person name="Kerckhof F.M."/>
            <person name="Cremers G."/>
            <person name="de Vos P."/>
            <person name="Vandamme P."/>
            <person name="Boon N."/>
            <person name="Op den Camp H.J."/>
            <person name="Heylen K."/>
        </authorList>
    </citation>
    <scope>NUCLEOTIDE SEQUENCE [LARGE SCALE GENOMIC DNA]</scope>
    <source>
        <strain evidence="4 5">R-67177</strain>
    </source>
</reference>
<evidence type="ECO:0000313" key="4">
    <source>
        <dbReference type="EMBL" id="ODS02098.1"/>
    </source>
</evidence>
<dbReference type="InterPro" id="IPR018188">
    <property type="entry name" value="RNase_T2_His_AS_1"/>
</dbReference>
<dbReference type="InterPro" id="IPR033130">
    <property type="entry name" value="RNase_T2_His_AS_2"/>
</dbReference>
<dbReference type="GO" id="GO:0006401">
    <property type="term" value="P:RNA catabolic process"/>
    <property type="evidence" value="ECO:0007669"/>
    <property type="project" value="TreeGrafter"/>
</dbReference>
<dbReference type="Gene3D" id="3.90.730.10">
    <property type="entry name" value="Ribonuclease T2-like"/>
    <property type="match status" value="1"/>
</dbReference>
<gene>
    <name evidence="4" type="ORF">AUC71_17125</name>
</gene>
<proteinExistence type="inferred from homology"/>
<keyword evidence="5" id="KW-1185">Reference proteome</keyword>
<feature type="chain" id="PRO_5009139084" evidence="3">
    <location>
        <begin position="26"/>
        <end position="221"/>
    </location>
</feature>
<protein>
    <submittedName>
        <fullName evidence="4">Uncharacterized protein</fullName>
    </submittedName>
</protein>
<dbReference type="PROSITE" id="PS00531">
    <property type="entry name" value="RNASE_T2_2"/>
    <property type="match status" value="1"/>
</dbReference>
<organism evidence="4 5">
    <name type="scientific">Methyloceanibacter marginalis</name>
    <dbReference type="NCBI Taxonomy" id="1774971"/>
    <lineage>
        <taxon>Bacteria</taxon>
        <taxon>Pseudomonadati</taxon>
        <taxon>Pseudomonadota</taxon>
        <taxon>Alphaproteobacteria</taxon>
        <taxon>Hyphomicrobiales</taxon>
        <taxon>Hyphomicrobiaceae</taxon>
        <taxon>Methyloceanibacter</taxon>
    </lineage>
</organism>
<dbReference type="EMBL" id="LPWD01000413">
    <property type="protein sequence ID" value="ODS02098.1"/>
    <property type="molecule type" value="Genomic_DNA"/>
</dbReference>